<gene>
    <name evidence="2" type="ORF">THSYN_30100</name>
</gene>
<dbReference type="EMBL" id="CP020371">
    <property type="protein sequence ID" value="AUB85174.1"/>
    <property type="molecule type" value="Genomic_DNA"/>
</dbReference>
<keyword evidence="1" id="KW-0732">Signal</keyword>
<feature type="signal peptide" evidence="1">
    <location>
        <begin position="1"/>
        <end position="20"/>
    </location>
</feature>
<sequence>MHAKPFLVLLLGLMPALAWGAPDLVLELDQTQRLIPSNVRYERLGNSVLISGKMVKPVEGRGRILGHAHVQVLTIDGQILAAIEVPLTNFQPSAKSPQRADFATRIDPLPVGARVIRVRYDASGRTGDAGDPP</sequence>
<dbReference type="KEGG" id="tsy:THSYN_30100"/>
<feature type="chain" id="PRO_5014765558" description="DUF5666 domain-containing protein" evidence="1">
    <location>
        <begin position="21"/>
        <end position="133"/>
    </location>
</feature>
<accession>A0A2K8UHX4</accession>
<protein>
    <recommendedName>
        <fullName evidence="4">DUF5666 domain-containing protein</fullName>
    </recommendedName>
</protein>
<dbReference type="AlphaFoldDB" id="A0A2K8UHX4"/>
<evidence type="ECO:0008006" key="4">
    <source>
        <dbReference type="Google" id="ProtNLM"/>
    </source>
</evidence>
<dbReference type="OrthoDB" id="9830836at2"/>
<evidence type="ECO:0000313" key="2">
    <source>
        <dbReference type="EMBL" id="AUB85174.1"/>
    </source>
</evidence>
<keyword evidence="3" id="KW-1185">Reference proteome</keyword>
<proteinExistence type="predicted"/>
<name>A0A2K8UHX4_9GAMM</name>
<keyword evidence="2" id="KW-0614">Plasmid</keyword>
<dbReference type="RefSeq" id="WP_100922819.1">
    <property type="nucleotide sequence ID" value="NZ_CP020371.1"/>
</dbReference>
<geneLocation type="plasmid" evidence="3">
    <name>pts417</name>
</geneLocation>
<evidence type="ECO:0000313" key="3">
    <source>
        <dbReference type="Proteomes" id="UP000232638"/>
    </source>
</evidence>
<reference evidence="2 3" key="1">
    <citation type="submission" date="2017-03" db="EMBL/GenBank/DDBJ databases">
        <title>Complete genome sequence of Candidatus 'Thiodictyon syntrophicum' sp. nov. strain Cad16T, a photolithoautotroph purple sulfur bacterium isolated from an alpine meromictic lake.</title>
        <authorList>
            <person name="Luedin S.M."/>
            <person name="Pothier J.F."/>
            <person name="Danza F."/>
            <person name="Storelli N."/>
            <person name="Wittwer M."/>
            <person name="Tonolla M."/>
        </authorList>
    </citation>
    <scope>NUCLEOTIDE SEQUENCE [LARGE SCALE GENOMIC DNA]</scope>
    <source>
        <strain evidence="2 3">Cad16T</strain>
        <plasmid evidence="3">Plasmid pts417</plasmid>
    </source>
</reference>
<evidence type="ECO:0000256" key="1">
    <source>
        <dbReference type="SAM" id="SignalP"/>
    </source>
</evidence>
<organism evidence="2 3">
    <name type="scientific">Candidatus Thiodictyon syntrophicum</name>
    <dbReference type="NCBI Taxonomy" id="1166950"/>
    <lineage>
        <taxon>Bacteria</taxon>
        <taxon>Pseudomonadati</taxon>
        <taxon>Pseudomonadota</taxon>
        <taxon>Gammaproteobacteria</taxon>
        <taxon>Chromatiales</taxon>
        <taxon>Chromatiaceae</taxon>
        <taxon>Thiodictyon</taxon>
    </lineage>
</organism>
<dbReference type="Proteomes" id="UP000232638">
    <property type="component" value="Plasmid pTs417"/>
</dbReference>